<feature type="region of interest" description="Disordered" evidence="1">
    <location>
        <begin position="1"/>
        <end position="67"/>
    </location>
</feature>
<feature type="compositionally biased region" description="Basic and acidic residues" evidence="1">
    <location>
        <begin position="49"/>
        <end position="59"/>
    </location>
</feature>
<name>A0A5B7HPP2_PORTR</name>
<feature type="compositionally biased region" description="Polar residues" evidence="1">
    <location>
        <begin position="37"/>
        <end position="46"/>
    </location>
</feature>
<protein>
    <submittedName>
        <fullName evidence="2">Uncharacterized protein</fullName>
    </submittedName>
</protein>
<accession>A0A5B7HPP2</accession>
<sequence>MRDKNIVGDGVSSASGRRGRRQGSRRTPQSAWRKAKTSQAASQSGRTLPEYKLEGEGRRPRNAIKQS</sequence>
<organism evidence="2 3">
    <name type="scientific">Portunus trituberculatus</name>
    <name type="common">Swimming crab</name>
    <name type="synonym">Neptunus trituberculatus</name>
    <dbReference type="NCBI Taxonomy" id="210409"/>
    <lineage>
        <taxon>Eukaryota</taxon>
        <taxon>Metazoa</taxon>
        <taxon>Ecdysozoa</taxon>
        <taxon>Arthropoda</taxon>
        <taxon>Crustacea</taxon>
        <taxon>Multicrustacea</taxon>
        <taxon>Malacostraca</taxon>
        <taxon>Eumalacostraca</taxon>
        <taxon>Eucarida</taxon>
        <taxon>Decapoda</taxon>
        <taxon>Pleocyemata</taxon>
        <taxon>Brachyura</taxon>
        <taxon>Eubrachyura</taxon>
        <taxon>Portunoidea</taxon>
        <taxon>Portunidae</taxon>
        <taxon>Portuninae</taxon>
        <taxon>Portunus</taxon>
    </lineage>
</organism>
<comment type="caution">
    <text evidence="2">The sequence shown here is derived from an EMBL/GenBank/DDBJ whole genome shotgun (WGS) entry which is preliminary data.</text>
</comment>
<evidence type="ECO:0000256" key="1">
    <source>
        <dbReference type="SAM" id="MobiDB-lite"/>
    </source>
</evidence>
<proteinExistence type="predicted"/>
<evidence type="ECO:0000313" key="2">
    <source>
        <dbReference type="EMBL" id="MPC71926.1"/>
    </source>
</evidence>
<keyword evidence="3" id="KW-1185">Reference proteome</keyword>
<dbReference type="AlphaFoldDB" id="A0A5B7HPP2"/>
<gene>
    <name evidence="2" type="ORF">E2C01_066217</name>
</gene>
<dbReference type="Proteomes" id="UP000324222">
    <property type="component" value="Unassembled WGS sequence"/>
</dbReference>
<evidence type="ECO:0000313" key="3">
    <source>
        <dbReference type="Proteomes" id="UP000324222"/>
    </source>
</evidence>
<dbReference type="EMBL" id="VSRR010033787">
    <property type="protein sequence ID" value="MPC71926.1"/>
    <property type="molecule type" value="Genomic_DNA"/>
</dbReference>
<reference evidence="2 3" key="1">
    <citation type="submission" date="2019-05" db="EMBL/GenBank/DDBJ databases">
        <title>Another draft genome of Portunus trituberculatus and its Hox gene families provides insights of decapod evolution.</title>
        <authorList>
            <person name="Jeong J.-H."/>
            <person name="Song I."/>
            <person name="Kim S."/>
            <person name="Choi T."/>
            <person name="Kim D."/>
            <person name="Ryu S."/>
            <person name="Kim W."/>
        </authorList>
    </citation>
    <scope>NUCLEOTIDE SEQUENCE [LARGE SCALE GENOMIC DNA]</scope>
    <source>
        <tissue evidence="2">Muscle</tissue>
    </source>
</reference>